<dbReference type="KEGG" id="npy:NPRO_02570"/>
<evidence type="ECO:0000313" key="4">
    <source>
        <dbReference type="Proteomes" id="UP000662873"/>
    </source>
</evidence>
<dbReference type="EMBL" id="AP021858">
    <property type="protein sequence ID" value="BBO22662.1"/>
    <property type="molecule type" value="Genomic_DNA"/>
</dbReference>
<organism evidence="3 4">
    <name type="scientific">Candidatus Nitrosymbiomonas proteolyticus</name>
    <dbReference type="NCBI Taxonomy" id="2608984"/>
    <lineage>
        <taxon>Bacteria</taxon>
        <taxon>Bacillati</taxon>
        <taxon>Armatimonadota</taxon>
        <taxon>Armatimonadota incertae sedis</taxon>
        <taxon>Candidatus Nitrosymbiomonas</taxon>
    </lineage>
</organism>
<feature type="region of interest" description="Disordered" evidence="1">
    <location>
        <begin position="202"/>
        <end position="261"/>
    </location>
</feature>
<feature type="domain" description="Copper amine oxidase-like N-terminal" evidence="2">
    <location>
        <begin position="269"/>
        <end position="358"/>
    </location>
</feature>
<dbReference type="InterPro" id="IPR036582">
    <property type="entry name" value="Mao_N_sf"/>
</dbReference>
<reference evidence="3" key="1">
    <citation type="journal article" name="DNA Res.">
        <title>The physiological potential of anammox bacteria as revealed by their core genome structure.</title>
        <authorList>
            <person name="Okubo T."/>
            <person name="Toyoda A."/>
            <person name="Fukuhara K."/>
            <person name="Uchiyama I."/>
            <person name="Harigaya Y."/>
            <person name="Kuroiwa M."/>
            <person name="Suzuki T."/>
            <person name="Murakami Y."/>
            <person name="Suwa Y."/>
            <person name="Takami H."/>
        </authorList>
    </citation>
    <scope>NUCLEOTIDE SEQUENCE</scope>
    <source>
        <strain evidence="3">317325-2</strain>
    </source>
</reference>
<dbReference type="Pfam" id="PF07833">
    <property type="entry name" value="Cu_amine_oxidN1"/>
    <property type="match status" value="1"/>
</dbReference>
<dbReference type="SUPFAM" id="SSF55383">
    <property type="entry name" value="Copper amine oxidase, domain N"/>
    <property type="match status" value="1"/>
</dbReference>
<sequence>MQRMGFLRTMALAGVGLVFAGLAVADRSIEVKSGWVVPVRFDSDLSIKSRQGQRVYAIVEDSRDLPKGSQLEGEVVRVQPERDGRPGLVDVRFQTIWFPDGSRHKIDAVPVSLRSDRITKDRDGRMVFKQSKPKSERTVFGAILGGALLGSLIDKPFEGAFLGTLAGILIAEGERSASEVLVRKGDAYGMLFQRDFKAKFDDRYDPRDNRYDPRGNRNDPRGDRYDPRDDRYDPRGDRYDPRGDQYDPRGDRYDPRNGGERTPIQLLIDNRAVSFPQGQQAYDDRGAIMVPIQPLQKQLGFSVQWVRDSRRAYIETDDAILVVEQDQADCRLNGKRERMARPAVFRDDVIYVPLETLKGLTDRNLRIEGTFTKQ</sequence>
<name>A0A809RSH6_9BACT</name>
<dbReference type="InterPro" id="IPR012854">
    <property type="entry name" value="Cu_amine_oxidase-like_N"/>
</dbReference>
<dbReference type="Gene3D" id="3.30.457.10">
    <property type="entry name" value="Copper amine oxidase-like, N-terminal domain"/>
    <property type="match status" value="1"/>
</dbReference>
<evidence type="ECO:0000313" key="3">
    <source>
        <dbReference type="EMBL" id="BBO22662.1"/>
    </source>
</evidence>
<evidence type="ECO:0000259" key="2">
    <source>
        <dbReference type="Pfam" id="PF07833"/>
    </source>
</evidence>
<evidence type="ECO:0000256" key="1">
    <source>
        <dbReference type="SAM" id="MobiDB-lite"/>
    </source>
</evidence>
<gene>
    <name evidence="3" type="ORF">NPRO_02570</name>
</gene>
<dbReference type="AlphaFoldDB" id="A0A809RSH6"/>
<proteinExistence type="predicted"/>
<protein>
    <recommendedName>
        <fullName evidence="2">Copper amine oxidase-like N-terminal domain-containing protein</fullName>
    </recommendedName>
</protein>
<dbReference type="Proteomes" id="UP000662873">
    <property type="component" value="Chromosome"/>
</dbReference>
<accession>A0A809RSH6</accession>
<feature type="compositionally biased region" description="Basic and acidic residues" evidence="1">
    <location>
        <begin position="202"/>
        <end position="259"/>
    </location>
</feature>